<dbReference type="Proteomes" id="UP001362999">
    <property type="component" value="Unassembled WGS sequence"/>
</dbReference>
<evidence type="ECO:0000313" key="7">
    <source>
        <dbReference type="Proteomes" id="UP001362999"/>
    </source>
</evidence>
<dbReference type="AlphaFoldDB" id="A0AAW0CU34"/>
<dbReference type="Gene3D" id="6.10.140.2220">
    <property type="match status" value="1"/>
</dbReference>
<keyword evidence="7" id="KW-1185">Reference proteome</keyword>
<keyword evidence="1" id="KW-0479">Metal-binding</keyword>
<feature type="domain" description="MYND-type" evidence="5">
    <location>
        <begin position="403"/>
        <end position="447"/>
    </location>
</feature>
<sequence length="504" mass="56507">MRQPTNTTLMDEFGITQLSPSDLEAYRNKAAAEAGLTGRNAGLQFQLTFETLYLTPFLLNPERYLCAASAVQIIRRLLPVDTDIKVSLRVLRTHFQPCLVGMVLFVSISRTDEERKALETRLNKCSCDISSNLFLRIYHDNRSGITDTNFSGLVASIFWILDCLVSQSMKVGHVAGGESEESDSTAKKWPPNITAFFPSGQEDAILSFSRLYRSTQSYNIIQYIRNLLPHCPSLALPTAESSLFWEVAVEGLQDAAQRFTGFTQLECEADFIEDSDGRVQWSEQSIRAFILLIHNLITAYERLHRDFSSSGLATCSHKVYDSMLKILHAAKSNPDQKQQVNFGYMAAATAQTAIQAMPASQRPRITHPLITWYSRVPGEPNSHSWDYGDVFGWMCRLFLVAQCCNAGCKESSESCSTQLRYCSRCRLMRYCSTSCQKSAWKSHRTACADFAKLTAMVRAKLGDDPVPAGQLGKNMVKFEKEARKLGFVDSRMKELSKNLAETGV</sequence>
<evidence type="ECO:0000256" key="3">
    <source>
        <dbReference type="ARBA" id="ARBA00022833"/>
    </source>
</evidence>
<dbReference type="InterPro" id="IPR002893">
    <property type="entry name" value="Znf_MYND"/>
</dbReference>
<keyword evidence="2 4" id="KW-0863">Zinc-finger</keyword>
<name>A0AAW0CU34_9AGAR</name>
<dbReference type="EMBL" id="JAWWNJ010000013">
    <property type="protein sequence ID" value="KAK7042257.1"/>
    <property type="molecule type" value="Genomic_DNA"/>
</dbReference>
<dbReference type="SUPFAM" id="SSF144232">
    <property type="entry name" value="HIT/MYND zinc finger-like"/>
    <property type="match status" value="1"/>
</dbReference>
<accession>A0AAW0CU34</accession>
<evidence type="ECO:0000313" key="6">
    <source>
        <dbReference type="EMBL" id="KAK7042257.1"/>
    </source>
</evidence>
<dbReference type="PROSITE" id="PS50865">
    <property type="entry name" value="ZF_MYND_2"/>
    <property type="match status" value="1"/>
</dbReference>
<evidence type="ECO:0000259" key="5">
    <source>
        <dbReference type="PROSITE" id="PS50865"/>
    </source>
</evidence>
<reference evidence="6 7" key="1">
    <citation type="journal article" date="2024" name="J Genomics">
        <title>Draft genome sequencing and assembly of Favolaschia claudopus CIRM-BRFM 2984 isolated from oak limbs.</title>
        <authorList>
            <person name="Navarro D."/>
            <person name="Drula E."/>
            <person name="Chaduli D."/>
            <person name="Cazenave R."/>
            <person name="Ahrendt S."/>
            <person name="Wang J."/>
            <person name="Lipzen A."/>
            <person name="Daum C."/>
            <person name="Barry K."/>
            <person name="Grigoriev I.V."/>
            <person name="Favel A."/>
            <person name="Rosso M.N."/>
            <person name="Martin F."/>
        </authorList>
    </citation>
    <scope>NUCLEOTIDE SEQUENCE [LARGE SCALE GENOMIC DNA]</scope>
    <source>
        <strain evidence="6 7">CIRM-BRFM 2984</strain>
    </source>
</reference>
<evidence type="ECO:0000256" key="1">
    <source>
        <dbReference type="ARBA" id="ARBA00022723"/>
    </source>
</evidence>
<organism evidence="6 7">
    <name type="scientific">Favolaschia claudopus</name>
    <dbReference type="NCBI Taxonomy" id="2862362"/>
    <lineage>
        <taxon>Eukaryota</taxon>
        <taxon>Fungi</taxon>
        <taxon>Dikarya</taxon>
        <taxon>Basidiomycota</taxon>
        <taxon>Agaricomycotina</taxon>
        <taxon>Agaricomycetes</taxon>
        <taxon>Agaricomycetidae</taxon>
        <taxon>Agaricales</taxon>
        <taxon>Marasmiineae</taxon>
        <taxon>Mycenaceae</taxon>
        <taxon>Favolaschia</taxon>
    </lineage>
</organism>
<comment type="caution">
    <text evidence="6">The sequence shown here is derived from an EMBL/GenBank/DDBJ whole genome shotgun (WGS) entry which is preliminary data.</text>
</comment>
<dbReference type="PROSITE" id="PS01360">
    <property type="entry name" value="ZF_MYND_1"/>
    <property type="match status" value="1"/>
</dbReference>
<proteinExistence type="predicted"/>
<dbReference type="GO" id="GO:0008270">
    <property type="term" value="F:zinc ion binding"/>
    <property type="evidence" value="ECO:0007669"/>
    <property type="project" value="UniProtKB-KW"/>
</dbReference>
<protein>
    <recommendedName>
        <fullName evidence="5">MYND-type domain-containing protein</fullName>
    </recommendedName>
</protein>
<evidence type="ECO:0000256" key="2">
    <source>
        <dbReference type="ARBA" id="ARBA00022771"/>
    </source>
</evidence>
<evidence type="ECO:0000256" key="4">
    <source>
        <dbReference type="PROSITE-ProRule" id="PRU00134"/>
    </source>
</evidence>
<dbReference type="Pfam" id="PF01753">
    <property type="entry name" value="zf-MYND"/>
    <property type="match status" value="1"/>
</dbReference>
<gene>
    <name evidence="6" type="ORF">R3P38DRAFT_2889402</name>
</gene>
<keyword evidence="3" id="KW-0862">Zinc</keyword>